<accession>A0A2R6NWW0</accession>
<dbReference type="Gene3D" id="1.10.287.410">
    <property type="match status" value="1"/>
</dbReference>
<feature type="signal peptide" evidence="7">
    <location>
        <begin position="1"/>
        <end position="21"/>
    </location>
</feature>
<keyword evidence="9" id="KW-1185">Reference proteome</keyword>
<dbReference type="Proteomes" id="UP000186601">
    <property type="component" value="Unassembled WGS sequence"/>
</dbReference>
<evidence type="ECO:0000256" key="3">
    <source>
        <dbReference type="ARBA" id="ARBA00022670"/>
    </source>
</evidence>
<dbReference type="GO" id="GO:0004185">
    <property type="term" value="F:serine-type carboxypeptidase activity"/>
    <property type="evidence" value="ECO:0007669"/>
    <property type="project" value="UniProtKB-UniRule"/>
</dbReference>
<dbReference type="InterPro" id="IPR001563">
    <property type="entry name" value="Peptidase_S10"/>
</dbReference>
<dbReference type="PROSITE" id="PS00560">
    <property type="entry name" value="CARBOXYPEPT_SER_HIS"/>
    <property type="match status" value="1"/>
</dbReference>
<keyword evidence="3 7" id="KW-0645">Protease</keyword>
<gene>
    <name evidence="8" type="ORF">PHLCEN_2v7529</name>
</gene>
<evidence type="ECO:0000256" key="4">
    <source>
        <dbReference type="ARBA" id="ARBA00022729"/>
    </source>
</evidence>
<reference evidence="8 9" key="1">
    <citation type="submission" date="2018-02" db="EMBL/GenBank/DDBJ databases">
        <title>Genome sequence of the basidiomycete white-rot fungus Phlebia centrifuga.</title>
        <authorList>
            <person name="Granchi Z."/>
            <person name="Peng M."/>
            <person name="de Vries R.P."/>
            <person name="Hilden K."/>
            <person name="Makela M.R."/>
            <person name="Grigoriev I."/>
            <person name="Riley R."/>
        </authorList>
    </citation>
    <scope>NUCLEOTIDE SEQUENCE [LARGE SCALE GENOMIC DNA]</scope>
    <source>
        <strain evidence="8 9">FBCC195</strain>
    </source>
</reference>
<dbReference type="OrthoDB" id="443318at2759"/>
<dbReference type="GO" id="GO:0006508">
    <property type="term" value="P:proteolysis"/>
    <property type="evidence" value="ECO:0007669"/>
    <property type="project" value="UniProtKB-KW"/>
</dbReference>
<dbReference type="InterPro" id="IPR029058">
    <property type="entry name" value="AB_hydrolase_fold"/>
</dbReference>
<dbReference type="SUPFAM" id="SSF53474">
    <property type="entry name" value="alpha/beta-Hydrolases"/>
    <property type="match status" value="1"/>
</dbReference>
<keyword evidence="6" id="KW-0325">Glycoprotein</keyword>
<evidence type="ECO:0000256" key="5">
    <source>
        <dbReference type="ARBA" id="ARBA00022801"/>
    </source>
</evidence>
<proteinExistence type="inferred from homology"/>
<keyword evidence="5 7" id="KW-0378">Hydrolase</keyword>
<dbReference type="EC" id="3.4.16.-" evidence="7"/>
<evidence type="ECO:0000256" key="7">
    <source>
        <dbReference type="RuleBase" id="RU361156"/>
    </source>
</evidence>
<dbReference type="STRING" id="98765.A0A2R6NWW0"/>
<keyword evidence="4 7" id="KW-0732">Signal</keyword>
<sequence>MFTAIARSLLVVAFCVTSSVATSVQQPLSFGNSATFESYDAQLFRPFEELSLLSNTEFTTLNHPAFPKYDVRIKKSDFCDGTVRAFTGYIDIEARHLFFYFFESRNDPDTDDVIFWTNGGPGCSSSVGLFMELGPCRVTAQDNTTFNPYSWNENANLFFVDQPIGTGFSYAEFGEYVYTTEEAAKDIGAFVAIFFEHFSKFKGRSFHMAGESYGGRYIPVFASYVYDQNPKLVESGVTPINLTSIMIGNGCTDWLTMIPSYHEMQCQPKSAAPIFSISECVRQKRTVSRCVKWLKDSCYDTVDSINCNAATMFCSANIMSPYSMLGYNPYDITKICEDRASLCYPITKNISSFLDRPDVRKLIGVDPSLSGNFSSCNNEVNAGFATTMDRIFPTQFYIAALLERGIRTLIYVGANDWICNWVGNERMTLGLEWTGQEAFNSEPLRDWKIGDDVAGRTRSAGPFTFATISGAGHMAPYDKPAESLELVKRWLAGTEL</sequence>
<dbReference type="AlphaFoldDB" id="A0A2R6NWW0"/>
<name>A0A2R6NWW0_9APHY</name>
<dbReference type="PANTHER" id="PTHR11802:SF113">
    <property type="entry name" value="SERINE CARBOXYPEPTIDASE CTSA-4.1"/>
    <property type="match status" value="1"/>
</dbReference>
<evidence type="ECO:0000313" key="8">
    <source>
        <dbReference type="EMBL" id="PSR78197.1"/>
    </source>
</evidence>
<organism evidence="8 9">
    <name type="scientific">Hermanssonia centrifuga</name>
    <dbReference type="NCBI Taxonomy" id="98765"/>
    <lineage>
        <taxon>Eukaryota</taxon>
        <taxon>Fungi</taxon>
        <taxon>Dikarya</taxon>
        <taxon>Basidiomycota</taxon>
        <taxon>Agaricomycotina</taxon>
        <taxon>Agaricomycetes</taxon>
        <taxon>Polyporales</taxon>
        <taxon>Meruliaceae</taxon>
        <taxon>Hermanssonia</taxon>
    </lineage>
</organism>
<dbReference type="PRINTS" id="PR00724">
    <property type="entry name" value="CRBOXYPTASEC"/>
</dbReference>
<comment type="similarity">
    <text evidence="1 7">Belongs to the peptidase S10 family.</text>
</comment>
<dbReference type="Pfam" id="PF00450">
    <property type="entry name" value="Peptidase_S10"/>
    <property type="match status" value="1"/>
</dbReference>
<evidence type="ECO:0000256" key="6">
    <source>
        <dbReference type="ARBA" id="ARBA00023180"/>
    </source>
</evidence>
<dbReference type="InterPro" id="IPR018202">
    <property type="entry name" value="Ser_caboxypep_ser_AS"/>
</dbReference>
<dbReference type="EMBL" id="MLYV02000755">
    <property type="protein sequence ID" value="PSR78197.1"/>
    <property type="molecule type" value="Genomic_DNA"/>
</dbReference>
<dbReference type="Gene3D" id="3.40.50.1820">
    <property type="entry name" value="alpha/beta hydrolase"/>
    <property type="match status" value="1"/>
</dbReference>
<protein>
    <recommendedName>
        <fullName evidence="7">Carboxypeptidase</fullName>
        <ecNumber evidence="7">3.4.16.-</ecNumber>
    </recommendedName>
</protein>
<keyword evidence="2 7" id="KW-0121">Carboxypeptidase</keyword>
<evidence type="ECO:0000313" key="9">
    <source>
        <dbReference type="Proteomes" id="UP000186601"/>
    </source>
</evidence>
<evidence type="ECO:0000256" key="2">
    <source>
        <dbReference type="ARBA" id="ARBA00022645"/>
    </source>
</evidence>
<comment type="caution">
    <text evidence="8">The sequence shown here is derived from an EMBL/GenBank/DDBJ whole genome shotgun (WGS) entry which is preliminary data.</text>
</comment>
<evidence type="ECO:0000256" key="1">
    <source>
        <dbReference type="ARBA" id="ARBA00009431"/>
    </source>
</evidence>
<feature type="chain" id="PRO_5015218444" description="Carboxypeptidase" evidence="7">
    <location>
        <begin position="22"/>
        <end position="496"/>
    </location>
</feature>
<dbReference type="GO" id="GO:0000324">
    <property type="term" value="C:fungal-type vacuole"/>
    <property type="evidence" value="ECO:0007669"/>
    <property type="project" value="TreeGrafter"/>
</dbReference>
<dbReference type="PANTHER" id="PTHR11802">
    <property type="entry name" value="SERINE PROTEASE FAMILY S10 SERINE CARBOXYPEPTIDASE"/>
    <property type="match status" value="1"/>
</dbReference>
<dbReference type="PROSITE" id="PS00131">
    <property type="entry name" value="CARBOXYPEPT_SER_SER"/>
    <property type="match status" value="1"/>
</dbReference>
<dbReference type="InterPro" id="IPR033124">
    <property type="entry name" value="Ser_caboxypep_his_AS"/>
</dbReference>